<accession>A0A1Z3HHJ1</accession>
<evidence type="ECO:0000313" key="1">
    <source>
        <dbReference type="EMBL" id="ASC69733.1"/>
    </source>
</evidence>
<name>A0A1Z3HHJ1_9CYAN</name>
<dbReference type="AlphaFoldDB" id="A0A1Z3HHJ1"/>
<dbReference type="STRING" id="1641165.XM38_11275"/>
<protein>
    <submittedName>
        <fullName evidence="1">Uncharacterized protein</fullName>
    </submittedName>
</protein>
<proteinExistence type="predicted"/>
<organism evidence="1 2">
    <name type="scientific">Halomicronema hongdechloris C2206</name>
    <dbReference type="NCBI Taxonomy" id="1641165"/>
    <lineage>
        <taxon>Bacteria</taxon>
        <taxon>Bacillati</taxon>
        <taxon>Cyanobacteriota</taxon>
        <taxon>Cyanophyceae</taxon>
        <taxon>Nodosilineales</taxon>
        <taxon>Nodosilineaceae</taxon>
        <taxon>Halomicronema</taxon>
    </lineage>
</organism>
<evidence type="ECO:0000313" key="2">
    <source>
        <dbReference type="Proteomes" id="UP000191901"/>
    </source>
</evidence>
<reference evidence="1 2" key="1">
    <citation type="journal article" date="2016" name="Biochim. Biophys. Acta">
        <title>Characterization of red-shifted phycobilisomes isolated from the chlorophyll f-containing cyanobacterium Halomicronema hongdechloris.</title>
        <authorList>
            <person name="Li Y."/>
            <person name="Lin Y."/>
            <person name="Garvey C.J."/>
            <person name="Birch D."/>
            <person name="Corkery R.W."/>
            <person name="Loughlin P.C."/>
            <person name="Scheer H."/>
            <person name="Willows R.D."/>
            <person name="Chen M."/>
        </authorList>
    </citation>
    <scope>NUCLEOTIDE SEQUENCE [LARGE SCALE GENOMIC DNA]</scope>
    <source>
        <strain evidence="1 2">C2206</strain>
    </source>
</reference>
<dbReference type="EMBL" id="CP021983">
    <property type="protein sequence ID" value="ASC69733.1"/>
    <property type="molecule type" value="Genomic_DNA"/>
</dbReference>
<dbReference type="KEGG" id="hhg:XM38_006620"/>
<gene>
    <name evidence="1" type="ORF">XM38_006620</name>
</gene>
<keyword evidence="2" id="KW-1185">Reference proteome</keyword>
<dbReference type="Proteomes" id="UP000191901">
    <property type="component" value="Chromosome"/>
</dbReference>
<sequence>MMDFLGLVWVASLLGGDMPTVAVSSLFNDNPEADPKLPIVRRGVAAREAPSAIFPDPQRQLQLLYASQSSLLAATTVAPDRALSASLPTDVLMQLPPRYPTAVVSAMGWMPTAWLSGKSLDEAGDDQTTPFQKTSATTSDSLAEIVSQLPSLSPDLVEWETWKSVAKVQVTSQMGVYSHPEVDELPPMNCLPLPAKTSPVAASAILDQGQQFQIRVDGHVVGEVRQRRTAEHIAEKIRQLLQASDWHPDDIKPLIGHAYAAGRVNHDILFVADASMAMESNESYANIAIRWVNNLRVVLGGEALDVADISDGSRRVNRNPPDLSRHSLLVWPCLPWQTNGNRRNFQPTCPHSGPSLLALWHPIESAKLAERPHSGHPHQ</sequence>